<feature type="domain" description="ABC transmembrane type-1" evidence="11">
    <location>
        <begin position="61"/>
        <end position="340"/>
    </location>
</feature>
<feature type="transmembrane region" description="Helical" evidence="9">
    <location>
        <begin position="198"/>
        <end position="215"/>
    </location>
</feature>
<dbReference type="SUPFAM" id="SSF90123">
    <property type="entry name" value="ABC transporter transmembrane region"/>
    <property type="match status" value="1"/>
</dbReference>
<dbReference type="PANTHER" id="PTHR43394:SF1">
    <property type="entry name" value="ATP-BINDING CASSETTE SUB-FAMILY B MEMBER 10, MITOCHONDRIAL"/>
    <property type="match status" value="1"/>
</dbReference>
<evidence type="ECO:0000256" key="9">
    <source>
        <dbReference type="SAM" id="Phobius"/>
    </source>
</evidence>
<dbReference type="CDD" id="cd03249">
    <property type="entry name" value="ABC_MTABC3_MDL1_MDL2"/>
    <property type="match status" value="1"/>
</dbReference>
<dbReference type="Proteomes" id="UP000675920">
    <property type="component" value="Unplaced"/>
</dbReference>
<feature type="transmembrane region" description="Helical" evidence="9">
    <location>
        <begin position="175"/>
        <end position="192"/>
    </location>
</feature>
<feature type="transmembrane region" description="Helical" evidence="9">
    <location>
        <begin position="59"/>
        <end position="78"/>
    </location>
</feature>
<protein>
    <submittedName>
        <fullName evidence="13">ABC transporter transmembrane domain-containing protein</fullName>
    </submittedName>
</protein>
<dbReference type="GO" id="GO:0015421">
    <property type="term" value="F:ABC-type oligopeptide transporter activity"/>
    <property type="evidence" value="ECO:0007669"/>
    <property type="project" value="TreeGrafter"/>
</dbReference>
<dbReference type="GO" id="GO:0005886">
    <property type="term" value="C:plasma membrane"/>
    <property type="evidence" value="ECO:0007669"/>
    <property type="project" value="UniProtKB-SubCell"/>
</dbReference>
<dbReference type="CDD" id="cd18575">
    <property type="entry name" value="ABC_6TM_bac_exporter_ABCB8_10_like"/>
    <property type="match status" value="1"/>
</dbReference>
<evidence type="ECO:0000256" key="4">
    <source>
        <dbReference type="ARBA" id="ARBA00022741"/>
    </source>
</evidence>
<dbReference type="GO" id="GO:0005524">
    <property type="term" value="F:ATP binding"/>
    <property type="evidence" value="ECO:0007669"/>
    <property type="project" value="UniProtKB-KW"/>
</dbReference>
<evidence type="ECO:0000259" key="10">
    <source>
        <dbReference type="PROSITE" id="PS50893"/>
    </source>
</evidence>
<feature type="transmembrane region" description="Helical" evidence="9">
    <location>
        <begin position="279"/>
        <end position="299"/>
    </location>
</feature>
<dbReference type="FunFam" id="3.40.50.300:FF:000218">
    <property type="entry name" value="Multidrug ABC transporter ATP-binding protein"/>
    <property type="match status" value="1"/>
</dbReference>
<keyword evidence="7 9" id="KW-0472">Membrane</keyword>
<dbReference type="GO" id="GO:0016887">
    <property type="term" value="F:ATP hydrolysis activity"/>
    <property type="evidence" value="ECO:0007669"/>
    <property type="project" value="InterPro"/>
</dbReference>
<evidence type="ECO:0000256" key="3">
    <source>
        <dbReference type="ARBA" id="ARBA00022692"/>
    </source>
</evidence>
<evidence type="ECO:0000259" key="11">
    <source>
        <dbReference type="PROSITE" id="PS50929"/>
    </source>
</evidence>
<dbReference type="PROSITE" id="PS50893">
    <property type="entry name" value="ABC_TRANSPORTER_2"/>
    <property type="match status" value="1"/>
</dbReference>
<keyword evidence="6 9" id="KW-1133">Transmembrane helix</keyword>
<keyword evidence="3 9" id="KW-0812">Transmembrane</keyword>
<dbReference type="SUPFAM" id="SSF52540">
    <property type="entry name" value="P-loop containing nucleoside triphosphate hydrolases"/>
    <property type="match status" value="1"/>
</dbReference>
<dbReference type="Pfam" id="PF00005">
    <property type="entry name" value="ABC_tran"/>
    <property type="match status" value="1"/>
</dbReference>
<dbReference type="InterPro" id="IPR003593">
    <property type="entry name" value="AAA+_ATPase"/>
</dbReference>
<accession>A0A8B6XAY8</accession>
<dbReference type="InterPro" id="IPR036640">
    <property type="entry name" value="ABC1_TM_sf"/>
</dbReference>
<dbReference type="InterPro" id="IPR039421">
    <property type="entry name" value="Type_1_exporter"/>
</dbReference>
<dbReference type="OrthoDB" id="8554730at2"/>
<feature type="compositionally biased region" description="Low complexity" evidence="8">
    <location>
        <begin position="1"/>
        <end position="19"/>
    </location>
</feature>
<name>A0A8B6XAY8_9BURK</name>
<keyword evidence="12" id="KW-1185">Reference proteome</keyword>
<organism evidence="12 13">
    <name type="scientific">Derxia gummosa DSM 723</name>
    <dbReference type="NCBI Taxonomy" id="1121388"/>
    <lineage>
        <taxon>Bacteria</taxon>
        <taxon>Pseudomonadati</taxon>
        <taxon>Pseudomonadota</taxon>
        <taxon>Betaproteobacteria</taxon>
        <taxon>Burkholderiales</taxon>
        <taxon>Alcaligenaceae</taxon>
        <taxon>Derxia</taxon>
    </lineage>
</organism>
<dbReference type="PANTHER" id="PTHR43394">
    <property type="entry name" value="ATP-DEPENDENT PERMEASE MDL1, MITOCHONDRIAL"/>
    <property type="match status" value="1"/>
</dbReference>
<evidence type="ECO:0000256" key="8">
    <source>
        <dbReference type="SAM" id="MobiDB-lite"/>
    </source>
</evidence>
<feature type="transmembrane region" description="Helical" evidence="9">
    <location>
        <begin position="98"/>
        <end position="117"/>
    </location>
</feature>
<dbReference type="GO" id="GO:0090374">
    <property type="term" value="P:oligopeptide export from mitochondrion"/>
    <property type="evidence" value="ECO:0007669"/>
    <property type="project" value="TreeGrafter"/>
</dbReference>
<feature type="domain" description="ABC transporter" evidence="10">
    <location>
        <begin position="408"/>
        <end position="644"/>
    </location>
</feature>
<dbReference type="InterPro" id="IPR017871">
    <property type="entry name" value="ABC_transporter-like_CS"/>
</dbReference>
<dbReference type="SMART" id="SM00382">
    <property type="entry name" value="AAA"/>
    <property type="match status" value="1"/>
</dbReference>
<reference evidence="13" key="1">
    <citation type="submission" date="2025-08" db="UniProtKB">
        <authorList>
            <consortium name="RefSeq"/>
        </authorList>
    </citation>
    <scope>IDENTIFICATION</scope>
</reference>
<dbReference type="PROSITE" id="PS50929">
    <property type="entry name" value="ABC_TM1F"/>
    <property type="match status" value="1"/>
</dbReference>
<dbReference type="Gene3D" id="3.40.50.300">
    <property type="entry name" value="P-loop containing nucleotide triphosphate hydrolases"/>
    <property type="match status" value="1"/>
</dbReference>
<evidence type="ECO:0000256" key="6">
    <source>
        <dbReference type="ARBA" id="ARBA00022989"/>
    </source>
</evidence>
<dbReference type="InterPro" id="IPR027417">
    <property type="entry name" value="P-loop_NTPase"/>
</dbReference>
<feature type="transmembrane region" description="Helical" evidence="9">
    <location>
        <begin position="314"/>
        <end position="335"/>
    </location>
</feature>
<dbReference type="Gene3D" id="1.20.1560.10">
    <property type="entry name" value="ABC transporter type 1, transmembrane domain"/>
    <property type="match status" value="1"/>
</dbReference>
<evidence type="ECO:0000256" key="7">
    <source>
        <dbReference type="ARBA" id="ARBA00023136"/>
    </source>
</evidence>
<dbReference type="AlphaFoldDB" id="A0A8B6XAY8"/>
<keyword evidence="5" id="KW-0067">ATP-binding</keyword>
<keyword evidence="2" id="KW-1003">Cell membrane</keyword>
<dbReference type="InterPro" id="IPR003439">
    <property type="entry name" value="ABC_transporter-like_ATP-bd"/>
</dbReference>
<evidence type="ECO:0000313" key="12">
    <source>
        <dbReference type="Proteomes" id="UP000675920"/>
    </source>
</evidence>
<evidence type="ECO:0000256" key="1">
    <source>
        <dbReference type="ARBA" id="ARBA00004651"/>
    </source>
</evidence>
<keyword evidence="4" id="KW-0547">Nucleotide-binding</keyword>
<dbReference type="PROSITE" id="PS00211">
    <property type="entry name" value="ABC_TRANSPORTER_1"/>
    <property type="match status" value="1"/>
</dbReference>
<proteinExistence type="predicted"/>
<dbReference type="RefSeq" id="WP_084544814.1">
    <property type="nucleotide sequence ID" value="NZ_AXWS01000007.1"/>
</dbReference>
<sequence>MAADSSSRLSSGSTPSSASTLPPEHAAPGADGSAAPAARPALAVLGKLAPFIAPYRARLMLAFVLLVASSVALLAVPWSFRDLVDRGFVAGGAVGGHFLGLLGIAVLWAALMAARFYQMSWLGERVTADIRVAVQRRMLMQSPEFFETTRTGEVLSRLVGDTTLVQTVVGSSMSMGLRSLFQLVGGLVMLGVTSPRLFGITVALLVVVVLPLMLASRRVRRQSRESQDRIADSAALAGEVLGAIQTVQAYAQEDREAARHADSVERSFATAVRRSRTRALLMAAMIAGVFAAIVFVLWLGARDVIAGRMSQGDLAAFVMYAAFAAGSVGVLAEVWSDVQRAAGASERLAELLAAEPKITAPADPEPLALAEAGLSARSAAPDGPAPDALAAFDPRAHRLSNSAAEPLIRFDAVRFHYPSRPQTAALDGFSLDVPAGSTVALVGPSGAGKSTVFQLLLRFYDIESGAIRFGGHDLRRLDPRELRRHIGVVAQEPVIFSADALDNIRYGRPEASEAEVIAAARTALADEFLARLPEGYRTFLGERGVRLSGGQKQRIAIARAVLKNPPVLLLDEATSALDTESEKLVQQGLEAAMRGRTTLVIAHRLSTVRKADLIVVVDGGRVVEMGPPAELLAQGGMYARLAGMQVAGEDVGA</sequence>
<feature type="region of interest" description="Disordered" evidence="8">
    <location>
        <begin position="1"/>
        <end position="33"/>
    </location>
</feature>
<dbReference type="InterPro" id="IPR011527">
    <property type="entry name" value="ABC1_TM_dom"/>
</dbReference>
<evidence type="ECO:0000256" key="5">
    <source>
        <dbReference type="ARBA" id="ARBA00022840"/>
    </source>
</evidence>
<evidence type="ECO:0000313" key="13">
    <source>
        <dbReference type="RefSeq" id="WP_084544814.1"/>
    </source>
</evidence>
<dbReference type="Pfam" id="PF00664">
    <property type="entry name" value="ABC_membrane"/>
    <property type="match status" value="1"/>
</dbReference>
<comment type="subcellular location">
    <subcellularLocation>
        <location evidence="1">Cell membrane</location>
        <topology evidence="1">Multi-pass membrane protein</topology>
    </subcellularLocation>
</comment>
<evidence type="ECO:0000256" key="2">
    <source>
        <dbReference type="ARBA" id="ARBA00022475"/>
    </source>
</evidence>